<keyword evidence="9" id="KW-0460">Magnesium</keyword>
<dbReference type="Proteomes" id="UP000779900">
    <property type="component" value="Unassembled WGS sequence"/>
</dbReference>
<dbReference type="AlphaFoldDB" id="A0A937XGG1"/>
<name>A0A937XGG1_UNCW3</name>
<evidence type="ECO:0000256" key="6">
    <source>
        <dbReference type="ARBA" id="ARBA00016919"/>
    </source>
</evidence>
<evidence type="ECO:0000313" key="13">
    <source>
        <dbReference type="EMBL" id="MBM3330640.1"/>
    </source>
</evidence>
<dbReference type="FunFam" id="3.20.20.20:FF:000006">
    <property type="entry name" value="Dihydropteroate synthase"/>
    <property type="match status" value="1"/>
</dbReference>
<evidence type="ECO:0000256" key="7">
    <source>
        <dbReference type="ARBA" id="ARBA00022679"/>
    </source>
</evidence>
<dbReference type="Gene3D" id="3.20.20.20">
    <property type="entry name" value="Dihydropteroate synthase-like"/>
    <property type="match status" value="1"/>
</dbReference>
<dbReference type="SUPFAM" id="SSF51717">
    <property type="entry name" value="Dihydropteroate synthetase-like"/>
    <property type="match status" value="1"/>
</dbReference>
<dbReference type="EC" id="2.5.1.15" evidence="5"/>
<dbReference type="GO" id="GO:0005829">
    <property type="term" value="C:cytosol"/>
    <property type="evidence" value="ECO:0007669"/>
    <property type="project" value="TreeGrafter"/>
</dbReference>
<evidence type="ECO:0000256" key="10">
    <source>
        <dbReference type="ARBA" id="ARBA00022909"/>
    </source>
</evidence>
<comment type="catalytic activity">
    <reaction evidence="1">
        <text>(7,8-dihydropterin-6-yl)methyl diphosphate + 4-aminobenzoate = 7,8-dihydropteroate + diphosphate</text>
        <dbReference type="Rhea" id="RHEA:19949"/>
        <dbReference type="ChEBI" id="CHEBI:17836"/>
        <dbReference type="ChEBI" id="CHEBI:17839"/>
        <dbReference type="ChEBI" id="CHEBI:33019"/>
        <dbReference type="ChEBI" id="CHEBI:72950"/>
        <dbReference type="EC" id="2.5.1.15"/>
    </reaction>
</comment>
<protein>
    <recommendedName>
        <fullName evidence="6">Dihydropteroate synthase</fullName>
        <ecNumber evidence="5">2.5.1.15</ecNumber>
    </recommendedName>
    <alternativeName>
        <fullName evidence="11">Dihydropteroate pyrophosphorylase</fullName>
    </alternativeName>
</protein>
<evidence type="ECO:0000256" key="1">
    <source>
        <dbReference type="ARBA" id="ARBA00000012"/>
    </source>
</evidence>
<keyword evidence="7 13" id="KW-0808">Transferase</keyword>
<dbReference type="GO" id="GO:0046872">
    <property type="term" value="F:metal ion binding"/>
    <property type="evidence" value="ECO:0007669"/>
    <property type="project" value="UniProtKB-KW"/>
</dbReference>
<gene>
    <name evidence="13" type="primary">folP</name>
    <name evidence="13" type="ORF">FJY68_02160</name>
</gene>
<reference evidence="13" key="1">
    <citation type="submission" date="2019-03" db="EMBL/GenBank/DDBJ databases">
        <title>Lake Tanganyika Metagenome-Assembled Genomes (MAGs).</title>
        <authorList>
            <person name="Tran P."/>
        </authorList>
    </citation>
    <scope>NUCLEOTIDE SEQUENCE</scope>
    <source>
        <strain evidence="13">K_DeepCast_150m_m2_040</strain>
    </source>
</reference>
<dbReference type="GO" id="GO:0004156">
    <property type="term" value="F:dihydropteroate synthase activity"/>
    <property type="evidence" value="ECO:0007669"/>
    <property type="project" value="UniProtKB-EC"/>
</dbReference>
<comment type="caution">
    <text evidence="13">The sequence shown here is derived from an EMBL/GenBank/DDBJ whole genome shotgun (WGS) entry which is preliminary data.</text>
</comment>
<dbReference type="PROSITE" id="PS50972">
    <property type="entry name" value="PTERIN_BINDING"/>
    <property type="match status" value="1"/>
</dbReference>
<dbReference type="InterPro" id="IPR045031">
    <property type="entry name" value="DHP_synth-like"/>
</dbReference>
<evidence type="ECO:0000259" key="12">
    <source>
        <dbReference type="PROSITE" id="PS50972"/>
    </source>
</evidence>
<dbReference type="PROSITE" id="PS00792">
    <property type="entry name" value="DHPS_1"/>
    <property type="match status" value="1"/>
</dbReference>
<proteinExistence type="inferred from homology"/>
<keyword evidence="8" id="KW-0479">Metal-binding</keyword>
<organism evidence="13 14">
    <name type="scientific">candidate division WOR-3 bacterium</name>
    <dbReference type="NCBI Taxonomy" id="2052148"/>
    <lineage>
        <taxon>Bacteria</taxon>
        <taxon>Bacteria division WOR-3</taxon>
    </lineage>
</organism>
<evidence type="ECO:0000256" key="5">
    <source>
        <dbReference type="ARBA" id="ARBA00012458"/>
    </source>
</evidence>
<dbReference type="CDD" id="cd00739">
    <property type="entry name" value="DHPS"/>
    <property type="match status" value="1"/>
</dbReference>
<dbReference type="NCBIfam" id="TIGR01496">
    <property type="entry name" value="DHPS"/>
    <property type="match status" value="1"/>
</dbReference>
<comment type="pathway">
    <text evidence="3">Cofactor biosynthesis; tetrahydrofolate biosynthesis; 7,8-dihydrofolate from 2-amino-4-hydroxy-6-hydroxymethyl-7,8-dihydropteridine diphosphate and 4-aminobenzoate: step 1/2.</text>
</comment>
<evidence type="ECO:0000256" key="4">
    <source>
        <dbReference type="ARBA" id="ARBA00009503"/>
    </source>
</evidence>
<comment type="similarity">
    <text evidence="4">Belongs to the DHPS family.</text>
</comment>
<evidence type="ECO:0000256" key="8">
    <source>
        <dbReference type="ARBA" id="ARBA00022723"/>
    </source>
</evidence>
<evidence type="ECO:0000256" key="3">
    <source>
        <dbReference type="ARBA" id="ARBA00004763"/>
    </source>
</evidence>
<dbReference type="Pfam" id="PF00809">
    <property type="entry name" value="Pterin_bind"/>
    <property type="match status" value="1"/>
</dbReference>
<dbReference type="GO" id="GO:0046656">
    <property type="term" value="P:folic acid biosynthetic process"/>
    <property type="evidence" value="ECO:0007669"/>
    <property type="project" value="UniProtKB-KW"/>
</dbReference>
<accession>A0A937XGG1</accession>
<feature type="domain" description="Pterin-binding" evidence="12">
    <location>
        <begin position="135"/>
        <end position="388"/>
    </location>
</feature>
<comment type="cofactor">
    <cofactor evidence="2">
        <name>Mg(2+)</name>
        <dbReference type="ChEBI" id="CHEBI:18420"/>
    </cofactor>
</comment>
<dbReference type="PANTHER" id="PTHR20941">
    <property type="entry name" value="FOLATE SYNTHESIS PROTEINS"/>
    <property type="match status" value="1"/>
</dbReference>
<dbReference type="EMBL" id="VGIR01000007">
    <property type="protein sequence ID" value="MBM3330640.1"/>
    <property type="molecule type" value="Genomic_DNA"/>
</dbReference>
<dbReference type="PANTHER" id="PTHR20941:SF1">
    <property type="entry name" value="FOLIC ACID SYNTHESIS PROTEIN FOL1"/>
    <property type="match status" value="1"/>
</dbReference>
<evidence type="ECO:0000256" key="2">
    <source>
        <dbReference type="ARBA" id="ARBA00001946"/>
    </source>
</evidence>
<dbReference type="InterPro" id="IPR011005">
    <property type="entry name" value="Dihydropteroate_synth-like_sf"/>
</dbReference>
<evidence type="ECO:0000256" key="9">
    <source>
        <dbReference type="ARBA" id="ARBA00022842"/>
    </source>
</evidence>
<dbReference type="InterPro" id="IPR006390">
    <property type="entry name" value="DHP_synth_dom"/>
</dbReference>
<keyword evidence="10" id="KW-0289">Folate biosynthesis</keyword>
<evidence type="ECO:0000313" key="14">
    <source>
        <dbReference type="Proteomes" id="UP000779900"/>
    </source>
</evidence>
<dbReference type="GO" id="GO:0046654">
    <property type="term" value="P:tetrahydrofolate biosynthetic process"/>
    <property type="evidence" value="ECO:0007669"/>
    <property type="project" value="TreeGrafter"/>
</dbReference>
<dbReference type="InterPro" id="IPR000489">
    <property type="entry name" value="Pterin-binding_dom"/>
</dbReference>
<evidence type="ECO:0000256" key="11">
    <source>
        <dbReference type="ARBA" id="ARBA00030193"/>
    </source>
</evidence>
<sequence length="397" mass="42685">MRLLSVANQADLDVELTRVGADPLSWPIFRAKSRVVAIKVDCLSTATANILKQTAMACGGDCAVNRLVVSGRVRRTDAILFLTKRQLQTLGYRLADQPECVARLVPELSELVGNLQSRTRSIKLGRKTLDLGRRTYVMGILNVTPDSFSDGGRFLEPSAAVEHALSMAEEGADFIDIGAESTRPGSRPVPVREQQARLLPVLRAVKKRLKTPVSVDTTSATVTSIALSEGADIVNDVSAFAGDRQMAVIVARAGVPCILMHMKGRPRTMQKKPEYSDLMAEVTDFLAEALRRGEAAGIARTQMLVDPGIGFGKTVAHNLEILRRLAELESLGAPVVVGPSRKRFIGAVSDSPPGERVEGTIAACVLAARNGANVLRVHDVKPVVKALKLADAVEMRA</sequence>